<comment type="caution">
    <text evidence="3">The sequence shown here is derived from an EMBL/GenBank/DDBJ whole genome shotgun (WGS) entry which is preliminary data.</text>
</comment>
<proteinExistence type="inferred from homology"/>
<reference evidence="3" key="1">
    <citation type="submission" date="2018-01" db="EMBL/GenBank/DDBJ databases">
        <authorList>
            <person name="Clerissi C."/>
        </authorList>
    </citation>
    <scope>NUCLEOTIDE SEQUENCE</scope>
    <source>
        <strain evidence="3">Cupriavidus taiwanensis STM 3521</strain>
    </source>
</reference>
<feature type="signal peptide" evidence="2">
    <location>
        <begin position="1"/>
        <end position="19"/>
    </location>
</feature>
<dbReference type="EMBL" id="OFSP01000038">
    <property type="protein sequence ID" value="SOY67357.1"/>
    <property type="molecule type" value="Genomic_DNA"/>
</dbReference>
<sequence>MKYVAALAIGWLACSPAFGQSFPTRPMTLVVPFSPGGPTDVVARHLGAAMGRSLRQTVVVENRASTGGIVGSEAVVRAEPNGYTLLIHNIGMATLPALSKALRFDPTRDFEYIGLVADVPMTLVARPDLAPNGFNELRAYISANQKKINLANAGIGTASHLCGLMLMSQLHSAMTSVPYKGAAPAMVDVQGGQVDLLCDQVTTTLQPINTGRVKAYGSTTPSRLAALPQLPTLREQGLGQFEVTVWHGIYAPKGTPRPVVAKLVKALQDAVTDPAFREGMQKLGAIPVSKDRATPEALSAQLRSEMARWSPVIKQADAFID</sequence>
<keyword evidence="2" id="KW-0732">Signal</keyword>
<gene>
    <name evidence="3" type="ORF">CBM2589_A80052</name>
</gene>
<accession>A0A375CBF7</accession>
<dbReference type="Pfam" id="PF03401">
    <property type="entry name" value="TctC"/>
    <property type="match status" value="1"/>
</dbReference>
<dbReference type="PANTHER" id="PTHR42928:SF5">
    <property type="entry name" value="BLR1237 PROTEIN"/>
    <property type="match status" value="1"/>
</dbReference>
<dbReference type="InterPro" id="IPR042100">
    <property type="entry name" value="Bug_dom1"/>
</dbReference>
<evidence type="ECO:0000256" key="1">
    <source>
        <dbReference type="ARBA" id="ARBA00006987"/>
    </source>
</evidence>
<dbReference type="Gene3D" id="3.40.190.150">
    <property type="entry name" value="Bordetella uptake gene, domain 1"/>
    <property type="match status" value="1"/>
</dbReference>
<dbReference type="PANTHER" id="PTHR42928">
    <property type="entry name" value="TRICARBOXYLATE-BINDING PROTEIN"/>
    <property type="match status" value="1"/>
</dbReference>
<dbReference type="AlphaFoldDB" id="A0A375CBF7"/>
<protein>
    <recommendedName>
        <fullName evidence="4">Extra-cytoplasmic solute receptor</fullName>
    </recommendedName>
</protein>
<feature type="chain" id="PRO_5016564456" description="Extra-cytoplasmic solute receptor" evidence="2">
    <location>
        <begin position="20"/>
        <end position="321"/>
    </location>
</feature>
<dbReference type="PIRSF" id="PIRSF017082">
    <property type="entry name" value="YflP"/>
    <property type="match status" value="1"/>
</dbReference>
<dbReference type="RefSeq" id="WP_116340488.1">
    <property type="nucleotide sequence ID" value="NZ_LT976857.1"/>
</dbReference>
<organism evidence="3">
    <name type="scientific">Cupriavidus taiwanensis</name>
    <dbReference type="NCBI Taxonomy" id="164546"/>
    <lineage>
        <taxon>Bacteria</taxon>
        <taxon>Pseudomonadati</taxon>
        <taxon>Pseudomonadota</taxon>
        <taxon>Betaproteobacteria</taxon>
        <taxon>Burkholderiales</taxon>
        <taxon>Burkholderiaceae</taxon>
        <taxon>Cupriavidus</taxon>
    </lineage>
</organism>
<evidence type="ECO:0000313" key="3">
    <source>
        <dbReference type="EMBL" id="SOY67357.1"/>
    </source>
</evidence>
<name>A0A375CBF7_9BURK</name>
<comment type="similarity">
    <text evidence="1">Belongs to the UPF0065 (bug) family.</text>
</comment>
<dbReference type="Gene3D" id="3.40.190.10">
    <property type="entry name" value="Periplasmic binding protein-like II"/>
    <property type="match status" value="1"/>
</dbReference>
<dbReference type="SUPFAM" id="SSF53850">
    <property type="entry name" value="Periplasmic binding protein-like II"/>
    <property type="match status" value="1"/>
</dbReference>
<dbReference type="Proteomes" id="UP000256297">
    <property type="component" value="Chromosome CBM2589_a"/>
</dbReference>
<evidence type="ECO:0008006" key="4">
    <source>
        <dbReference type="Google" id="ProtNLM"/>
    </source>
</evidence>
<evidence type="ECO:0000256" key="2">
    <source>
        <dbReference type="SAM" id="SignalP"/>
    </source>
</evidence>
<dbReference type="InterPro" id="IPR005064">
    <property type="entry name" value="BUG"/>
</dbReference>